<evidence type="ECO:0000313" key="4">
    <source>
        <dbReference type="EMBL" id="SMB22368.1"/>
    </source>
</evidence>
<proteinExistence type="predicted"/>
<dbReference type="Pfam" id="PF08797">
    <property type="entry name" value="HIRAN"/>
    <property type="match status" value="1"/>
</dbReference>
<dbReference type="InterPro" id="IPR014905">
    <property type="entry name" value="HIRAN"/>
</dbReference>
<dbReference type="GO" id="GO:0003676">
    <property type="term" value="F:nucleic acid binding"/>
    <property type="evidence" value="ECO:0007669"/>
    <property type="project" value="InterPro"/>
</dbReference>
<evidence type="ECO:0000256" key="1">
    <source>
        <dbReference type="ARBA" id="ARBA00022723"/>
    </source>
</evidence>
<organism evidence="4 5">
    <name type="scientific">Sterolibacterium denitrificans</name>
    <dbReference type="NCBI Taxonomy" id="157592"/>
    <lineage>
        <taxon>Bacteria</taxon>
        <taxon>Pseudomonadati</taxon>
        <taxon>Pseudomonadota</taxon>
        <taxon>Betaproteobacteria</taxon>
        <taxon>Nitrosomonadales</taxon>
        <taxon>Sterolibacteriaceae</taxon>
        <taxon>Sterolibacterium</taxon>
    </lineage>
</organism>
<dbReference type="GO" id="GO:0008270">
    <property type="term" value="F:zinc ion binding"/>
    <property type="evidence" value="ECO:0007669"/>
    <property type="project" value="InterPro"/>
</dbReference>
<accession>A0A7Z7MUA6</accession>
<dbReference type="AlphaFoldDB" id="A0A7Z7MUA6"/>
<keyword evidence="2" id="KW-0378">Hydrolase</keyword>
<dbReference type="GO" id="GO:0016818">
    <property type="term" value="F:hydrolase activity, acting on acid anhydrides, in phosphorus-containing anhydrides"/>
    <property type="evidence" value="ECO:0007669"/>
    <property type="project" value="InterPro"/>
</dbReference>
<evidence type="ECO:0000256" key="2">
    <source>
        <dbReference type="ARBA" id="ARBA00022801"/>
    </source>
</evidence>
<keyword evidence="1" id="KW-0479">Metal-binding</keyword>
<reference evidence="4" key="1">
    <citation type="submission" date="2017-03" db="EMBL/GenBank/DDBJ databases">
        <authorList>
            <consortium name="AG Boll"/>
        </authorList>
    </citation>
    <scope>NUCLEOTIDE SEQUENCE [LARGE SCALE GENOMIC DNA]</scope>
    <source>
        <strain evidence="4">Chol</strain>
    </source>
</reference>
<dbReference type="EMBL" id="LT837803">
    <property type="protein sequence ID" value="SMB22368.1"/>
    <property type="molecule type" value="Genomic_DNA"/>
</dbReference>
<gene>
    <name evidence="4" type="ORF">SDENCHOL_10563</name>
</gene>
<dbReference type="Proteomes" id="UP000242886">
    <property type="component" value="Chromosome SDENCHOL"/>
</dbReference>
<name>A0A7Z7MUA6_9PROT</name>
<evidence type="ECO:0000259" key="3">
    <source>
        <dbReference type="SMART" id="SM00910"/>
    </source>
</evidence>
<evidence type="ECO:0000313" key="5">
    <source>
        <dbReference type="Proteomes" id="UP000242886"/>
    </source>
</evidence>
<dbReference type="SMART" id="SM00910">
    <property type="entry name" value="HIRAN"/>
    <property type="match status" value="1"/>
</dbReference>
<protein>
    <submittedName>
        <fullName evidence="4">HIRAN</fullName>
    </submittedName>
</protein>
<dbReference type="Gene3D" id="3.30.70.2330">
    <property type="match status" value="1"/>
</dbReference>
<feature type="domain" description="HIRAN" evidence="3">
    <location>
        <begin position="37"/>
        <end position="135"/>
    </location>
</feature>
<keyword evidence="5" id="KW-1185">Reference proteome</keyword>
<sequence length="135" mass="15709">MRLRRIERIERALLLLPFVLAMMATVPFPAQAQTIRILVQSSPLAGFQYHAGADFWDELKAGDRLELRREPDNPHDALAVRVEWQGRQLGYLPRAQNRAVAVEMDRGARVEARIARLRVHRNPWRRVLVEVWLVL</sequence>